<feature type="region of interest" description="Disordered" evidence="1">
    <location>
        <begin position="217"/>
        <end position="241"/>
    </location>
</feature>
<dbReference type="AlphaFoldDB" id="A0A640KIU6"/>
<dbReference type="EMBL" id="BLBS01000020">
    <property type="protein sequence ID" value="GET87409.1"/>
    <property type="molecule type" value="Genomic_DNA"/>
</dbReference>
<dbReference type="OrthoDB" id="10041966at2759"/>
<dbReference type="InterPro" id="IPR027417">
    <property type="entry name" value="P-loop_NTPase"/>
</dbReference>
<name>A0A640KIU6_LEITA</name>
<organism evidence="2 3">
    <name type="scientific">Leishmania tarentolae</name>
    <name type="common">Sauroleishmania tarentolae</name>
    <dbReference type="NCBI Taxonomy" id="5689"/>
    <lineage>
        <taxon>Eukaryota</taxon>
        <taxon>Discoba</taxon>
        <taxon>Euglenozoa</taxon>
        <taxon>Kinetoplastea</taxon>
        <taxon>Metakinetoplastina</taxon>
        <taxon>Trypanosomatida</taxon>
        <taxon>Trypanosomatidae</taxon>
        <taxon>Leishmaniinae</taxon>
        <taxon>Leishmania</taxon>
        <taxon>lizard Leishmania</taxon>
    </lineage>
</organism>
<dbReference type="VEuPathDB" id="TriTrypDB:LtaPh_1605400"/>
<feature type="compositionally biased region" description="Polar residues" evidence="1">
    <location>
        <begin position="217"/>
        <end position="236"/>
    </location>
</feature>
<dbReference type="Gene3D" id="3.40.50.300">
    <property type="entry name" value="P-loop containing nucleotide triphosphate hydrolases"/>
    <property type="match status" value="1"/>
</dbReference>
<accession>A0A640KIU6</accession>
<dbReference type="SUPFAM" id="SSF52540">
    <property type="entry name" value="P-loop containing nucleoside triphosphate hydrolases"/>
    <property type="match status" value="1"/>
</dbReference>
<keyword evidence="3" id="KW-1185">Reference proteome</keyword>
<protein>
    <submittedName>
        <fullName evidence="2">Uncharacterized protein</fullName>
    </submittedName>
</protein>
<dbReference type="Proteomes" id="UP000419144">
    <property type="component" value="Unassembled WGS sequence"/>
</dbReference>
<comment type="caution">
    <text evidence="2">The sequence shown here is derived from an EMBL/GenBank/DDBJ whole genome shotgun (WGS) entry which is preliminary data.</text>
</comment>
<evidence type="ECO:0000313" key="3">
    <source>
        <dbReference type="Proteomes" id="UP000419144"/>
    </source>
</evidence>
<evidence type="ECO:0000313" key="2">
    <source>
        <dbReference type="EMBL" id="GET87409.1"/>
    </source>
</evidence>
<reference evidence="2" key="1">
    <citation type="submission" date="2019-11" db="EMBL/GenBank/DDBJ databases">
        <title>Leishmania tarentolae CDS.</title>
        <authorList>
            <person name="Goto Y."/>
            <person name="Yamagishi J."/>
        </authorList>
    </citation>
    <scope>NUCLEOTIDE SEQUENCE [LARGE SCALE GENOMIC DNA]</scope>
    <source>
        <strain evidence="2">Parrot Tar II</strain>
    </source>
</reference>
<gene>
    <name evidence="2" type="ORF">LtaPh_1605400</name>
</gene>
<proteinExistence type="predicted"/>
<sequence length="268" mass="28538">MTNAVDAIKVDVTVKLIGIIGCSASGKSTVAHQLVSRLDSPLHPISTDNFFSDEVCAQLGTYEDYRCINYDAVAQWMSVLVRAVPTVSVSVLEEGCALSSSSASGASSADANAAMRLPRDWEDRVHEAWWEEIVLHLPEVGKYRRAAPYATSAAKASTSVGTAAAAPAAQCGSTLAEATFTGAHPHDGLSDNDEDLSLCAHEAEEEDRRRISVSALTQRTDGGSGTVSLPLNSRNATKSRHRTPLLRSRITSSSTWCGKASHFCATAW</sequence>
<evidence type="ECO:0000256" key="1">
    <source>
        <dbReference type="SAM" id="MobiDB-lite"/>
    </source>
</evidence>